<evidence type="ECO:0000256" key="1">
    <source>
        <dbReference type="SAM" id="Phobius"/>
    </source>
</evidence>
<feature type="transmembrane region" description="Helical" evidence="1">
    <location>
        <begin position="6"/>
        <end position="31"/>
    </location>
</feature>
<name>C3W4N6_9VIRU</name>
<evidence type="ECO:0000313" key="2">
    <source>
        <dbReference type="EMBL" id="ACQ44541.1"/>
    </source>
</evidence>
<organism evidence="2 3">
    <name type="scientific">Vibrio phage VEJ</name>
    <dbReference type="NCBI Taxonomy" id="642111"/>
    <lineage>
        <taxon>Viruses</taxon>
        <taxon>Monodnaviria</taxon>
        <taxon>Loebvirae</taxon>
        <taxon>Hofneiviricota</taxon>
        <taxon>Faserviricetes</taxon>
        <taxon>Tubulavirales</taxon>
        <taxon>Inoviridae</taxon>
        <taxon>Fibrovirus</taxon>
        <taxon>Fibrovirus fs1</taxon>
    </lineage>
</organism>
<proteinExistence type="predicted"/>
<reference evidence="2 3" key="1">
    <citation type="journal article" date="2010" name="Microbiology">
        <title>VEJ{phi}, a novel filamentous phage of Vibrio cholerae able to transduce the cholera toxin genes.</title>
        <authorList>
            <person name="Campos J."/>
            <person name="Martinez E."/>
            <person name="Izquierdo Y."/>
            <person name="Fando R."/>
        </authorList>
    </citation>
    <scope>NUCLEOTIDE SEQUENCE [LARGE SCALE GENOMIC DNA]</scope>
</reference>
<dbReference type="Proteomes" id="UP000002338">
    <property type="component" value="Genome"/>
</dbReference>
<dbReference type="GeneID" id="7944294"/>
<sequence>MADIFGAIDFAGVAALVTAAGVSIIGITMAFKGISLGKRAVNKA</sequence>
<keyword evidence="1" id="KW-0812">Transmembrane</keyword>
<keyword evidence="1" id="KW-0472">Membrane</keyword>
<dbReference type="EMBL" id="FJ904927">
    <property type="protein sequence ID" value="ACQ44541.1"/>
    <property type="molecule type" value="Genomic_DNA"/>
</dbReference>
<keyword evidence="1" id="KW-1133">Transmembrane helix</keyword>
<dbReference type="RefSeq" id="YP_002925191.1">
    <property type="nucleotide sequence ID" value="NC_012757.1"/>
</dbReference>
<protein>
    <submittedName>
        <fullName evidence="2">Major capsid protein</fullName>
    </submittedName>
</protein>
<dbReference type="KEGG" id="vg:7944294"/>
<accession>C3W4N6</accession>
<evidence type="ECO:0000313" key="3">
    <source>
        <dbReference type="Proteomes" id="UP000002338"/>
    </source>
</evidence>